<keyword evidence="3 5" id="KW-0694">RNA-binding</keyword>
<dbReference type="Pfam" id="PF00076">
    <property type="entry name" value="RRM_1"/>
    <property type="match status" value="2"/>
</dbReference>
<evidence type="ECO:0000259" key="7">
    <source>
        <dbReference type="PROSITE" id="PS50102"/>
    </source>
</evidence>
<dbReference type="Proteomes" id="UP000197138">
    <property type="component" value="Unassembled WGS sequence"/>
</dbReference>
<evidence type="ECO:0000313" key="10">
    <source>
        <dbReference type="Proteomes" id="UP000515151"/>
    </source>
</evidence>
<sequence>MAVAESAGVKIGPQPQNSAASVQSQDLNGPVGDSPNGSQSPTGDRPRDISPKPSVKADRPVAGTLVGYRNGSKGLSDMRELVDILSKLNPMAEEFVPPSVAHNHVGFNLVNGGFGYPSNFVLQPDAPIANGYNGRRKKNGYNQSKRRVNSRTSMAQREEVIRRTVYVSDIDQPVTEEQLAALFNSCGQVVDCRVCGDPNSCLRFAFIEFTDEEGARVALNLSGTVLGFYPIRVLPSKTAIAPVNPTFLPRSDDEREMCSRTVYCTNIDKKVTQAEVKLFFETLCGEVHRLRLLGDYQHSTRIAFVEFIMADSAIAALNCSGVVLGSLPIRVSPSKTPVRPRLPRSPGN</sequence>
<keyword evidence="10" id="KW-1185">Reference proteome</keyword>
<feature type="region of interest" description="Disordered" evidence="6">
    <location>
        <begin position="1"/>
        <end position="72"/>
    </location>
</feature>
<dbReference type="Proteomes" id="UP000515151">
    <property type="component" value="Chromosome 4"/>
</dbReference>
<feature type="domain" description="RRM" evidence="7">
    <location>
        <begin position="163"/>
        <end position="238"/>
    </location>
</feature>
<dbReference type="AlphaFoldDB" id="A0A218X370"/>
<dbReference type="FunFam" id="3.30.70.330:FF:000530">
    <property type="entry name" value="Polyadenylate-binding protein-interacting protein 11"/>
    <property type="match status" value="1"/>
</dbReference>
<evidence type="ECO:0000256" key="3">
    <source>
        <dbReference type="ARBA" id="ARBA00022884"/>
    </source>
</evidence>
<dbReference type="InterPro" id="IPR035979">
    <property type="entry name" value="RBD_domain_sf"/>
</dbReference>
<gene>
    <name evidence="11 12" type="primary">LOC116204690</name>
    <name evidence="8" type="ORF">CDL15_Pgr023087</name>
</gene>
<dbReference type="Pfam" id="PF07145">
    <property type="entry name" value="PAM2"/>
    <property type="match status" value="1"/>
</dbReference>
<dbReference type="SMART" id="SM00360">
    <property type="entry name" value="RRM"/>
    <property type="match status" value="2"/>
</dbReference>
<dbReference type="PROSITE" id="PS50102">
    <property type="entry name" value="RRM"/>
    <property type="match status" value="2"/>
</dbReference>
<dbReference type="RefSeq" id="XP_031392755.1">
    <property type="nucleotide sequence ID" value="XM_031536895.1"/>
</dbReference>
<reference evidence="9" key="1">
    <citation type="journal article" date="2017" name="Plant J.">
        <title>The pomegranate (Punica granatum L.) genome and the genomics of punicalagin biosynthesis.</title>
        <authorList>
            <person name="Qin G."/>
            <person name="Xu C."/>
            <person name="Ming R."/>
            <person name="Tang H."/>
            <person name="Guyot R."/>
            <person name="Kramer E.M."/>
            <person name="Hu Y."/>
            <person name="Yi X."/>
            <person name="Qi Y."/>
            <person name="Xu X."/>
            <person name="Gao Z."/>
            <person name="Pan H."/>
            <person name="Jian J."/>
            <person name="Tian Y."/>
            <person name="Yue Z."/>
            <person name="Xu Y."/>
        </authorList>
    </citation>
    <scope>NUCLEOTIDE SEQUENCE [LARGE SCALE GENOMIC DNA]</scope>
    <source>
        <strain evidence="9">cv. Dabenzi</strain>
    </source>
</reference>
<dbReference type="PANTHER" id="PTHR32343:SF32">
    <property type="entry name" value="POLYADENYLATE-BINDING PROTEIN-INTERACTING PROTEIN 13"/>
    <property type="match status" value="1"/>
</dbReference>
<protein>
    <submittedName>
        <fullName evidence="11 12">Polyadenylate-binding protein-interacting protein 11-like</fullName>
    </submittedName>
</protein>
<dbReference type="GO" id="GO:0005634">
    <property type="term" value="C:nucleus"/>
    <property type="evidence" value="ECO:0007669"/>
    <property type="project" value="UniProtKB-SubCell"/>
</dbReference>
<dbReference type="GeneID" id="116204690"/>
<evidence type="ECO:0000256" key="1">
    <source>
        <dbReference type="ARBA" id="ARBA00004123"/>
    </source>
</evidence>
<dbReference type="EMBL" id="MTKT01002440">
    <property type="protein sequence ID" value="OWM79675.1"/>
    <property type="molecule type" value="Genomic_DNA"/>
</dbReference>
<reference evidence="11 12" key="4">
    <citation type="submission" date="2025-04" db="UniProtKB">
        <authorList>
            <consortium name="RefSeq"/>
        </authorList>
    </citation>
    <scope>IDENTIFICATION</scope>
    <source>
        <tissue evidence="11 12">Leaf</tissue>
    </source>
</reference>
<evidence type="ECO:0000313" key="9">
    <source>
        <dbReference type="Proteomes" id="UP000197138"/>
    </source>
</evidence>
<name>A0A218X370_PUNGR</name>
<dbReference type="InterPro" id="IPR034825">
    <property type="entry name" value="CID8-like_RRM2"/>
</dbReference>
<accession>A0A218X370</accession>
<comment type="subcellular location">
    <subcellularLocation>
        <location evidence="1">Nucleus</location>
    </subcellularLocation>
</comment>
<reference evidence="10" key="3">
    <citation type="journal article" date="2020" name="Plant Biotechnol. J.">
        <title>The pomegranate (Punica granatum L.) draft genome dissects genetic divergence between soft- and hard-seeded cultivars.</title>
        <authorList>
            <person name="Luo X."/>
            <person name="Li H."/>
            <person name="Wu Z."/>
            <person name="Yao W."/>
            <person name="Zhao P."/>
            <person name="Cao D."/>
            <person name="Yu H."/>
            <person name="Li K."/>
            <person name="Poudel K."/>
            <person name="Zhao D."/>
            <person name="Zhang F."/>
            <person name="Xia X."/>
            <person name="Chen L."/>
            <person name="Wang Q."/>
            <person name="Jing D."/>
            <person name="Cao S."/>
        </authorList>
    </citation>
    <scope>NUCLEOTIDE SEQUENCE [LARGE SCALE GENOMIC DNA]</scope>
</reference>
<evidence type="ECO:0000256" key="2">
    <source>
        <dbReference type="ARBA" id="ARBA00022737"/>
    </source>
</evidence>
<dbReference type="InterPro" id="IPR009818">
    <property type="entry name" value="PAM2_motif"/>
</dbReference>
<dbReference type="InterPro" id="IPR012677">
    <property type="entry name" value="Nucleotide-bd_a/b_plait_sf"/>
</dbReference>
<organism evidence="8 9">
    <name type="scientific">Punica granatum</name>
    <name type="common">Pomegranate</name>
    <dbReference type="NCBI Taxonomy" id="22663"/>
    <lineage>
        <taxon>Eukaryota</taxon>
        <taxon>Viridiplantae</taxon>
        <taxon>Streptophyta</taxon>
        <taxon>Embryophyta</taxon>
        <taxon>Tracheophyta</taxon>
        <taxon>Spermatophyta</taxon>
        <taxon>Magnoliopsida</taxon>
        <taxon>eudicotyledons</taxon>
        <taxon>Gunneridae</taxon>
        <taxon>Pentapetalae</taxon>
        <taxon>rosids</taxon>
        <taxon>malvids</taxon>
        <taxon>Myrtales</taxon>
        <taxon>Lythraceae</taxon>
        <taxon>Punica</taxon>
    </lineage>
</organism>
<evidence type="ECO:0000313" key="8">
    <source>
        <dbReference type="EMBL" id="OWM79675.1"/>
    </source>
</evidence>
<dbReference type="CDD" id="cd12460">
    <property type="entry name" value="RRM2_CID8_like"/>
    <property type="match status" value="1"/>
</dbReference>
<feature type="compositionally biased region" description="Polar residues" evidence="6">
    <location>
        <begin position="14"/>
        <end position="27"/>
    </location>
</feature>
<evidence type="ECO:0000313" key="12">
    <source>
        <dbReference type="RefSeq" id="XP_031392756.1"/>
    </source>
</evidence>
<dbReference type="RefSeq" id="XP_031392756.1">
    <property type="nucleotide sequence ID" value="XM_031536896.1"/>
</dbReference>
<keyword evidence="2" id="KW-0677">Repeat</keyword>
<proteinExistence type="predicted"/>
<dbReference type="InterPro" id="IPR034823">
    <property type="entry name" value="CID8-like_RRM1"/>
</dbReference>
<dbReference type="PANTHER" id="PTHR32343">
    <property type="entry name" value="SERINE/ARGININE-RICH SPLICING FACTOR"/>
    <property type="match status" value="1"/>
</dbReference>
<dbReference type="FunFam" id="3.30.70.330:FF:000665">
    <property type="entry name" value="Polyadenylate-binding protein-interacting protein 10"/>
    <property type="match status" value="1"/>
</dbReference>
<evidence type="ECO:0000313" key="11">
    <source>
        <dbReference type="RefSeq" id="XP_031392755.1"/>
    </source>
</evidence>
<evidence type="ECO:0000256" key="6">
    <source>
        <dbReference type="SAM" id="MobiDB-lite"/>
    </source>
</evidence>
<dbReference type="GO" id="GO:0003729">
    <property type="term" value="F:mRNA binding"/>
    <property type="evidence" value="ECO:0007669"/>
    <property type="project" value="UniProtKB-ARBA"/>
</dbReference>
<dbReference type="InterPro" id="IPR000504">
    <property type="entry name" value="RRM_dom"/>
</dbReference>
<dbReference type="Gene3D" id="3.30.70.330">
    <property type="match status" value="2"/>
</dbReference>
<evidence type="ECO:0000256" key="4">
    <source>
        <dbReference type="ARBA" id="ARBA00023242"/>
    </source>
</evidence>
<evidence type="ECO:0000256" key="5">
    <source>
        <dbReference type="PROSITE-ProRule" id="PRU00176"/>
    </source>
</evidence>
<dbReference type="SUPFAM" id="SSF54928">
    <property type="entry name" value="RNA-binding domain, RBD"/>
    <property type="match status" value="2"/>
</dbReference>
<feature type="compositionally biased region" description="Basic and acidic residues" evidence="6">
    <location>
        <begin position="44"/>
        <end position="59"/>
    </location>
</feature>
<reference evidence="8" key="2">
    <citation type="submission" date="2017-06" db="EMBL/GenBank/DDBJ databases">
        <title>The pomegranate genome and the genomics of punicalagin biosynthesis.</title>
        <authorList>
            <person name="Xu C."/>
        </authorList>
    </citation>
    <scope>NUCLEOTIDE SEQUENCE [LARGE SCALE GENOMIC DNA]</scope>
    <source>
        <tissue evidence="8">Fresh leaf</tissue>
    </source>
</reference>
<dbReference type="OrthoDB" id="7763451at2759"/>
<feature type="domain" description="RRM" evidence="7">
    <location>
        <begin position="260"/>
        <end position="336"/>
    </location>
</feature>
<keyword evidence="4" id="KW-0539">Nucleus</keyword>
<dbReference type="CDD" id="cd12459">
    <property type="entry name" value="RRM1_CID8_like"/>
    <property type="match status" value="1"/>
</dbReference>